<accession>A0A1Y1UPG5</accession>
<comment type="caution">
    <text evidence="3">The sequence shown here is derived from an EMBL/GenBank/DDBJ whole genome shotgun (WGS) entry which is preliminary data.</text>
</comment>
<proteinExistence type="predicted"/>
<organism evidence="3 4">
    <name type="scientific">Kockovaella imperatae</name>
    <dbReference type="NCBI Taxonomy" id="4999"/>
    <lineage>
        <taxon>Eukaryota</taxon>
        <taxon>Fungi</taxon>
        <taxon>Dikarya</taxon>
        <taxon>Basidiomycota</taxon>
        <taxon>Agaricomycotina</taxon>
        <taxon>Tremellomycetes</taxon>
        <taxon>Tremellales</taxon>
        <taxon>Cuniculitremaceae</taxon>
        <taxon>Kockovaella</taxon>
    </lineage>
</organism>
<sequence length="1232" mass="135602">MNSYPSEFLCHPQPLMFVAGLLDPSTSLSTTTITIPTNTRDRAASTSSAAGPSSRRPSENDSFSSMMTSTTTLEPNTTSIELSPGSTPADTPATSSTSLPFSPPVQPEDAKETTVLDSSPQDKDFKRLLEDLRGALSGMQQKGKVWLPVKERKDFRIILVDKNVRLPIRKVSTTSTNDPQSSPRSPLSPLTPSSPLYPDGLIAPVWVRKHAELVPSVFVLFLRLYEAPDPSDPNARTTEQEMDNVLVGEIGDRRRRLGERGIKLTVVLMASTEALDSPNLDARLSYLRRASALSSKASLFVLTPVPADQLPDFVQSLQDALYDSAMEYYSNHMKRVRRKKARLPANQYGALLGADRGRALGSQGWGVRYDWKAGWFAEVKGETEVARRHYEDCWNELARMFASTQTLPPRTKRWAEAKVLADCVAVKICKLILYEGGGPKVLGPFFVHLKRFGDLSRGWGIGEDTFEFWSWIARQYRIFAELLEFAVQNGQQVSTFPPISPDMAMPELVPGKSGVNPLQILQPPAFYFYMAASCTLQRHERFLVAKAAEEDAMQSEAGAASGYVSAAPGYSNEKKVDHAGLTVELLTKAYTLVLAQTPPQIRIAAYLAFRIAETHVRAGQYDSAMKYFDELSLQDQWEPIVKQTRALWYESAQRTGNVEAAARLLIEMICPGSGLPSSERSTLQDDLLSVLRTTAPANGPFSMTMPSESALLDVSAAFWTDEVQLPGSASYQFCLSCPESVDISSLSFDRLVLSFSDRPDVTIKSVPGVERPMTQVVDLASSEDTRAALRWSPGSRVIINGELDGLAGSVSISNVLLVLKEGPWEIDLQFRPPFPTQWHTAKGSIAPAHDLSSFVSFVTRPYDISMEVNHHPSAFVDESLPVLVRVTNKDDRRVEAKLSVFLQPAEEEDGSFITYLGETSKSLFEDLQLGTLQPGASIEKSITLQSPHPSTKIIDFSLHTIDSSNPSIWTSDNEDSIQETTYTAVIPVLPPFEMMTRIDTTPSLNGDPQAWTIVISAILTCPIPRRVYVHGISLAKGELEIVSSSLGKDTFPQAWDQVTSYAVYAKFQTTLPSLKPPAYLVCSWKSDEKAALIETRLPLPLLNPPSPGSGISARIAPPTVVHLNQPFSISVNLTNMHRTLASSLNIEISTGENFVWRGNRIIRLPDLLPEEKTTVDMELVAVGATGWCTLPKITIWEEDSSPGEAGTGLEVRLVDGRNGSEIREGLQVFVRP</sequence>
<evidence type="ECO:0000256" key="1">
    <source>
        <dbReference type="SAM" id="MobiDB-lite"/>
    </source>
</evidence>
<reference evidence="3 4" key="1">
    <citation type="submission" date="2017-03" db="EMBL/GenBank/DDBJ databases">
        <title>Widespread Adenine N6-methylation of Active Genes in Fungi.</title>
        <authorList>
            <consortium name="DOE Joint Genome Institute"/>
            <person name="Mondo S.J."/>
            <person name="Dannebaum R.O."/>
            <person name="Kuo R.C."/>
            <person name="Louie K.B."/>
            <person name="Bewick A.J."/>
            <person name="Labutti K."/>
            <person name="Haridas S."/>
            <person name="Kuo A."/>
            <person name="Salamov A."/>
            <person name="Ahrendt S.R."/>
            <person name="Lau R."/>
            <person name="Bowen B.P."/>
            <person name="Lipzen A."/>
            <person name="Sullivan W."/>
            <person name="Andreopoulos W.B."/>
            <person name="Clum A."/>
            <person name="Lindquist E."/>
            <person name="Daum C."/>
            <person name="Northen T.R."/>
            <person name="Ramamoorthy G."/>
            <person name="Schmitz R.J."/>
            <person name="Gryganskyi A."/>
            <person name="Culley D."/>
            <person name="Magnuson J."/>
            <person name="James T.Y."/>
            <person name="O'Malley M.A."/>
            <person name="Stajich J.E."/>
            <person name="Spatafora J.W."/>
            <person name="Visel A."/>
            <person name="Grigoriev I.V."/>
        </authorList>
    </citation>
    <scope>NUCLEOTIDE SEQUENCE [LARGE SCALE GENOMIC DNA]</scope>
    <source>
        <strain evidence="3 4">NRRL Y-17943</strain>
    </source>
</reference>
<gene>
    <name evidence="3" type="ORF">BD324DRAFT_615275</name>
</gene>
<feature type="compositionally biased region" description="Basic and acidic residues" evidence="1">
    <location>
        <begin position="108"/>
        <end position="122"/>
    </location>
</feature>
<feature type="region of interest" description="Disordered" evidence="1">
    <location>
        <begin position="171"/>
        <end position="193"/>
    </location>
</feature>
<evidence type="ECO:0000259" key="2">
    <source>
        <dbReference type="Pfam" id="PF11817"/>
    </source>
</evidence>
<dbReference type="PANTHER" id="PTHR14374:SF0">
    <property type="entry name" value="TRAFFICKING PROTEIN PARTICLE COMPLEX SUBUNIT 11"/>
    <property type="match status" value="1"/>
</dbReference>
<dbReference type="Proteomes" id="UP000193218">
    <property type="component" value="Unassembled WGS sequence"/>
</dbReference>
<dbReference type="EMBL" id="NBSH01000002">
    <property type="protein sequence ID" value="ORX39862.1"/>
    <property type="molecule type" value="Genomic_DNA"/>
</dbReference>
<evidence type="ECO:0000313" key="4">
    <source>
        <dbReference type="Proteomes" id="UP000193218"/>
    </source>
</evidence>
<feature type="region of interest" description="Disordered" evidence="1">
    <location>
        <begin position="32"/>
        <end position="122"/>
    </location>
</feature>
<dbReference type="InParanoid" id="A0A1Y1UPG5"/>
<feature type="domain" description="Trafficking protein particle complex subunit 11" evidence="2">
    <location>
        <begin position="413"/>
        <end position="668"/>
    </location>
</feature>
<name>A0A1Y1UPG5_9TREE</name>
<feature type="compositionally biased region" description="Low complexity" evidence="1">
    <location>
        <begin position="179"/>
        <end position="193"/>
    </location>
</feature>
<dbReference type="STRING" id="4999.A0A1Y1UPG5"/>
<keyword evidence="4" id="KW-1185">Reference proteome</keyword>
<dbReference type="PANTHER" id="PTHR14374">
    <property type="entry name" value="FOIE GRAS"/>
    <property type="match status" value="1"/>
</dbReference>
<dbReference type="GeneID" id="33556514"/>
<dbReference type="Pfam" id="PF11817">
    <property type="entry name" value="Foie-gras_1"/>
    <property type="match status" value="1"/>
</dbReference>
<evidence type="ECO:0000313" key="3">
    <source>
        <dbReference type="EMBL" id="ORX39862.1"/>
    </source>
</evidence>
<feature type="compositionally biased region" description="Low complexity" evidence="1">
    <location>
        <begin position="62"/>
        <end position="100"/>
    </location>
</feature>
<dbReference type="InterPro" id="IPR021773">
    <property type="entry name" value="TPC11"/>
</dbReference>
<protein>
    <submittedName>
        <fullName evidence="3">Foie gras liver health family 1-domain-containing protein</fullName>
    </submittedName>
</protein>
<dbReference type="RefSeq" id="XP_021873647.1">
    <property type="nucleotide sequence ID" value="XM_022014706.1"/>
</dbReference>
<dbReference type="AlphaFoldDB" id="A0A1Y1UPG5"/>
<feature type="compositionally biased region" description="Low complexity" evidence="1">
    <location>
        <begin position="32"/>
        <end position="55"/>
    </location>
</feature>
<dbReference type="OrthoDB" id="6278596at2759"/>